<evidence type="ECO:0000313" key="13">
    <source>
        <dbReference type="EMBL" id="KAK3933415.1"/>
    </source>
</evidence>
<feature type="transmembrane region" description="Helical" evidence="11">
    <location>
        <begin position="493"/>
        <end position="510"/>
    </location>
</feature>
<keyword evidence="7" id="KW-0067">ATP-binding</keyword>
<evidence type="ECO:0000256" key="8">
    <source>
        <dbReference type="ARBA" id="ARBA00022989"/>
    </source>
</evidence>
<dbReference type="SMART" id="SM00382">
    <property type="entry name" value="AAA"/>
    <property type="match status" value="2"/>
</dbReference>
<dbReference type="InterPro" id="IPR013525">
    <property type="entry name" value="ABC2_TM"/>
</dbReference>
<comment type="subcellular location">
    <subcellularLocation>
        <location evidence="1">Membrane</location>
        <topology evidence="1">Multi-pass membrane protein</topology>
    </subcellularLocation>
</comment>
<reference evidence="13" key="1">
    <citation type="submission" date="2021-07" db="EMBL/GenBank/DDBJ databases">
        <authorList>
            <person name="Catto M.A."/>
            <person name="Jacobson A."/>
            <person name="Kennedy G."/>
            <person name="Labadie P."/>
            <person name="Hunt B.G."/>
            <person name="Srinivasan R."/>
        </authorList>
    </citation>
    <scope>NUCLEOTIDE SEQUENCE</scope>
    <source>
        <strain evidence="13">PL_HMW_Pooled</strain>
        <tissue evidence="13">Head</tissue>
    </source>
</reference>
<feature type="transmembrane region" description="Helical" evidence="11">
    <location>
        <begin position="1310"/>
        <end position="1332"/>
    </location>
</feature>
<feature type="transmembrane region" description="Helical" evidence="11">
    <location>
        <begin position="517"/>
        <end position="540"/>
    </location>
</feature>
<dbReference type="Pfam" id="PF23321">
    <property type="entry name" value="R1_ABCA1"/>
    <property type="match status" value="1"/>
</dbReference>
<dbReference type="InterPro" id="IPR026082">
    <property type="entry name" value="ABCA"/>
</dbReference>
<keyword evidence="4 11" id="KW-0812">Transmembrane</keyword>
<dbReference type="GO" id="GO:0016020">
    <property type="term" value="C:membrane"/>
    <property type="evidence" value="ECO:0007669"/>
    <property type="project" value="UniProtKB-SubCell"/>
</dbReference>
<evidence type="ECO:0000256" key="2">
    <source>
        <dbReference type="ARBA" id="ARBA00008869"/>
    </source>
</evidence>
<sequence length="1877" mass="207299">VCSVRARRCSVRDGQCGTLRADSADKSTPPPRLSSTPAAPAAQPARLPDLGRRPQGFSPRVAELLSPRRAPLTPPARPEAPAEGTGSGRHRSVAARQRGTRPLNHGLSAQAKTPPVEKLPHQEEKQELVYPLILFLIIVLLRPNDCATTILECHYSEFALPSAGQLPFLHSFLNHQQDLCYNTTQLAIDAGNPSIKSSPVNFRSAKHSLLSHASRVEASGANDTDPTECRLVFGVLDSVNPRASIVLRTFIRGKILYYPETEATKAIMAEVDNAFKEVTTVSNLPPELLKIFRLDYLTPDVRKMLEDDFEMCVDRKKTQAVANEEEGLKEAFRMKRRLWALVNFEDAGDATLAPFVKYSIRMTQEKVTTAKMTSSPFPGMGGVRVFITYGFAYLQDMIDSAIIKLHTGRAGSQRPGRILHRFPEPARTVDELANILTQLMPMLMVLAWVYTFSQTVKSVVLEKQERVKEVLAVMGLGRGVQWCGWVAEGLRSSILTCIVLSVIIKFGGLAGRSDVFLILLLLVSFVIAMLSFAMLVSTFFSRSTVAAPAAGVIYFLTFLAFQMVENSGWEPSYSAILAVSLLSNVAMAEASMVMGTLEESGVGAQWANINDPAGPGAPATMAGAIGMLWLDAALYAVLAWYIENVFPGQYGVPKPFFFFLNKSYWLGTPNSKDAMTLGAEHVDLDNADLLEPEPQNATVGVTINKLGKVFGKKAAVNDLSLNFYEDQINCFLGHNGAGKTTTISMLTGMYRPSSGTARLYGLDIRKDMDAIRANMGVCPQHNVLFGSLTVEEHLLFFGRIKGLTVKQLKGEIDSMLSEMDLEKKRKAFANTLSGGMKRKLSVGMAFVGGSKVVFLDEPTAGVDPFSRRGIWELLVKFRKGRTIILTTHFMDEADLLGDRIAIMSEGRLQCCGSSVFLKERLGSGYHLTVELEEAKPYDLQRKDRLLREVQSVIPSAHPQDRDDVEEAEVVYTLPDRHDVAAITRLLERLDERRRDLGVASYAISDTSLEEIFLRVAERKVELEAAAAAGGSHSDVVQLGEDDASASDLLVGPLSGARLLWHQYLALTRKRFNYVRRDPKGLFTQLILPAFFIMLALALSSKAKSNSPPPVEMQPSLLSWPVVSFFDQQKPGDAWGDKYVASLEKDGVGWSLVAGGEVDRSVDLGHRSPDYRCTNSPPEGQEDRSFELPSKELYYRVTGSNITTWLLNTDTQCQRNRFGGVSFGVQYENGAGALGTQYGQDDNAKIWYSGKGYASIPAYMNAINNVLLRSSLPDGKNSRDYGIQTYNWPLPKDPDEDDKNKIDPVEIGVTFSSAITVIFAMSFVPASFVMYLVEERVQQSKHLQLVSGLRPYVYWLQNYTWDLVNFAASEIFVILIFIAFQTPMYVAGDNLLALIILIWLYGMSCIPLLYLFHWFFRIPSMAFLVLSTGNLFVGLVSTITYMVMNITSKPATRDVVEYFFLLLPQYNLGQGLMNMAQNHFQTLISELQGLEGKSPLKWDVTGKHMAAMAGIAVVLAVVVFLAEQSTHWLHGRAQASSNEVADADASKEDDVLREEQRVAEGRADQGILVLKKITKRYNRKSPPAVAGVSLGVERGQCFGLLGLNGAGKSTIFKMLTGDTLISGGDALVSGRSVRADMDAVRRMTGYCPQFDALIPLLTVREHLDLYSSLHGTPSHHRPAAVRRAITMFDLTPHQDKQAKDLSGGNKRKLAGGRPLAAVHGRAHDEHGPVARRFVWQRVRRVVAAGRSVLLTSHSMEECEALCARLTIMVNGRLTCIGSPHHLKHKYGSGYLAVVRCTGPGRVDEASELLQRRLPGATVVEAHLHQMKLQLPPQLPLVDIFRALDEARRAGCVEDYSVSQTTLEDVFMRFARAQRTEQH</sequence>
<feature type="transmembrane region" description="Helical" evidence="11">
    <location>
        <begin position="1422"/>
        <end position="1443"/>
    </location>
</feature>
<reference evidence="13" key="2">
    <citation type="journal article" date="2023" name="BMC Genomics">
        <title>Pest status, molecular evolution, and epigenetic factors derived from the genome assembly of Frankliniella fusca, a thysanopteran phytovirus vector.</title>
        <authorList>
            <person name="Catto M.A."/>
            <person name="Labadie P.E."/>
            <person name="Jacobson A.L."/>
            <person name="Kennedy G.G."/>
            <person name="Srinivasan R."/>
            <person name="Hunt B.G."/>
        </authorList>
    </citation>
    <scope>NUCLEOTIDE SEQUENCE</scope>
    <source>
        <strain evidence="13">PL_HMW_Pooled</strain>
    </source>
</reference>
<dbReference type="FunFam" id="3.40.50.300:FF:000298">
    <property type="entry name" value="ATP-binding cassette sub-family A member 12"/>
    <property type="match status" value="1"/>
</dbReference>
<dbReference type="InterPro" id="IPR056264">
    <property type="entry name" value="R2_ABCA1-4-like"/>
</dbReference>
<dbReference type="InterPro" id="IPR027417">
    <property type="entry name" value="P-loop_NTPase"/>
</dbReference>
<evidence type="ECO:0000256" key="5">
    <source>
        <dbReference type="ARBA" id="ARBA00022737"/>
    </source>
</evidence>
<evidence type="ECO:0000256" key="7">
    <source>
        <dbReference type="ARBA" id="ARBA00022840"/>
    </source>
</evidence>
<evidence type="ECO:0000256" key="9">
    <source>
        <dbReference type="ARBA" id="ARBA00023136"/>
    </source>
</evidence>
<evidence type="ECO:0000256" key="1">
    <source>
        <dbReference type="ARBA" id="ARBA00004141"/>
    </source>
</evidence>
<dbReference type="GO" id="GO:0005524">
    <property type="term" value="F:ATP binding"/>
    <property type="evidence" value="ECO:0007669"/>
    <property type="project" value="UniProtKB-KW"/>
</dbReference>
<dbReference type="InterPro" id="IPR003439">
    <property type="entry name" value="ABC_transporter-like_ATP-bd"/>
</dbReference>
<dbReference type="GO" id="GO:0016887">
    <property type="term" value="F:ATP hydrolysis activity"/>
    <property type="evidence" value="ECO:0007669"/>
    <property type="project" value="InterPro"/>
</dbReference>
<feature type="transmembrane region" description="Helical" evidence="11">
    <location>
        <begin position="432"/>
        <end position="450"/>
    </location>
</feature>
<keyword evidence="3" id="KW-0813">Transport</keyword>
<feature type="transmembrane region" description="Helical" evidence="11">
    <location>
        <begin position="1358"/>
        <end position="1379"/>
    </location>
</feature>
<feature type="transmembrane region" description="Helical" evidence="11">
    <location>
        <begin position="546"/>
        <end position="564"/>
    </location>
</feature>
<proteinExistence type="inferred from homology"/>
<keyword evidence="8 11" id="KW-1133">Transmembrane helix</keyword>
<evidence type="ECO:0000256" key="10">
    <source>
        <dbReference type="SAM" id="MobiDB-lite"/>
    </source>
</evidence>
<dbReference type="PROSITE" id="PS50893">
    <property type="entry name" value="ABC_TRANSPORTER_2"/>
    <property type="match status" value="2"/>
</dbReference>
<dbReference type="EMBL" id="JAHWGI010001444">
    <property type="protein sequence ID" value="KAK3933415.1"/>
    <property type="molecule type" value="Genomic_DNA"/>
</dbReference>
<dbReference type="GO" id="GO:0005319">
    <property type="term" value="F:lipid transporter activity"/>
    <property type="evidence" value="ECO:0007669"/>
    <property type="project" value="TreeGrafter"/>
</dbReference>
<dbReference type="InterPro" id="IPR003593">
    <property type="entry name" value="AAA+_ATPase"/>
</dbReference>
<feature type="domain" description="ABC transporter" evidence="12">
    <location>
        <begin position="701"/>
        <end position="930"/>
    </location>
</feature>
<dbReference type="GO" id="GO:0140359">
    <property type="term" value="F:ABC-type transporter activity"/>
    <property type="evidence" value="ECO:0007669"/>
    <property type="project" value="InterPro"/>
</dbReference>
<feature type="transmembrane region" description="Helical" evidence="11">
    <location>
        <begin position="617"/>
        <end position="642"/>
    </location>
</feature>
<evidence type="ECO:0000256" key="4">
    <source>
        <dbReference type="ARBA" id="ARBA00022692"/>
    </source>
</evidence>
<evidence type="ECO:0000259" key="12">
    <source>
        <dbReference type="PROSITE" id="PS50893"/>
    </source>
</evidence>
<feature type="transmembrane region" description="Helical" evidence="11">
    <location>
        <begin position="1503"/>
        <end position="1521"/>
    </location>
</feature>
<comment type="caution">
    <text evidence="13">The sequence shown here is derived from an EMBL/GenBank/DDBJ whole genome shotgun (WGS) entry which is preliminary data.</text>
</comment>
<dbReference type="Gene3D" id="3.40.50.300">
    <property type="entry name" value="P-loop containing nucleotide triphosphate hydrolases"/>
    <property type="match status" value="2"/>
</dbReference>
<dbReference type="Proteomes" id="UP001219518">
    <property type="component" value="Unassembled WGS sequence"/>
</dbReference>
<name>A0AAE1I6A3_9NEOP</name>
<dbReference type="PANTHER" id="PTHR19229:SF36">
    <property type="entry name" value="ATP-BINDING CASSETTE SUB-FAMILY A MEMBER 2"/>
    <property type="match status" value="1"/>
</dbReference>
<dbReference type="InterPro" id="IPR017871">
    <property type="entry name" value="ABC_transporter-like_CS"/>
</dbReference>
<feature type="region of interest" description="Disordered" evidence="10">
    <location>
        <begin position="18"/>
        <end position="122"/>
    </location>
</feature>
<dbReference type="PANTHER" id="PTHR19229">
    <property type="entry name" value="ATP-BINDING CASSETTE TRANSPORTER SUBFAMILY A ABCA"/>
    <property type="match status" value="1"/>
</dbReference>
<feature type="transmembrane region" description="Helical" evidence="11">
    <location>
        <begin position="1391"/>
        <end position="1415"/>
    </location>
</feature>
<keyword evidence="9 11" id="KW-0472">Membrane</keyword>
<comment type="similarity">
    <text evidence="2">Belongs to the ABC transporter superfamily. ABCA family.</text>
</comment>
<protein>
    <submittedName>
        <fullName evidence="13">Phospholipid-transporting ATPase ABCA1</fullName>
    </submittedName>
</protein>
<feature type="domain" description="ABC transporter" evidence="12">
    <location>
        <begin position="1567"/>
        <end position="1794"/>
    </location>
</feature>
<accession>A0AAE1I6A3</accession>
<dbReference type="PROSITE" id="PS00211">
    <property type="entry name" value="ABC_TRANSPORTER_1"/>
    <property type="match status" value="1"/>
</dbReference>
<keyword evidence="6" id="KW-0547">Nucleotide-binding</keyword>
<dbReference type="SUPFAM" id="SSF52540">
    <property type="entry name" value="P-loop containing nucleoside triphosphate hydrolases"/>
    <property type="match status" value="2"/>
</dbReference>
<evidence type="ECO:0000256" key="11">
    <source>
        <dbReference type="SAM" id="Phobius"/>
    </source>
</evidence>
<keyword evidence="14" id="KW-1185">Reference proteome</keyword>
<keyword evidence="5" id="KW-0677">Repeat</keyword>
<dbReference type="Pfam" id="PF12698">
    <property type="entry name" value="ABC2_membrane_3"/>
    <property type="match status" value="2"/>
</dbReference>
<dbReference type="CDD" id="cd03263">
    <property type="entry name" value="ABC_subfamily_A"/>
    <property type="match status" value="2"/>
</dbReference>
<evidence type="ECO:0000313" key="14">
    <source>
        <dbReference type="Proteomes" id="UP001219518"/>
    </source>
</evidence>
<feature type="transmembrane region" description="Helical" evidence="11">
    <location>
        <begin position="1080"/>
        <end position="1098"/>
    </location>
</feature>
<feature type="non-terminal residue" evidence="13">
    <location>
        <position position="1"/>
    </location>
</feature>
<evidence type="ECO:0000256" key="6">
    <source>
        <dbReference type="ARBA" id="ARBA00022741"/>
    </source>
</evidence>
<evidence type="ECO:0000256" key="3">
    <source>
        <dbReference type="ARBA" id="ARBA00022448"/>
    </source>
</evidence>
<organism evidence="13 14">
    <name type="scientific">Frankliniella fusca</name>
    <dbReference type="NCBI Taxonomy" id="407009"/>
    <lineage>
        <taxon>Eukaryota</taxon>
        <taxon>Metazoa</taxon>
        <taxon>Ecdysozoa</taxon>
        <taxon>Arthropoda</taxon>
        <taxon>Hexapoda</taxon>
        <taxon>Insecta</taxon>
        <taxon>Pterygota</taxon>
        <taxon>Neoptera</taxon>
        <taxon>Paraneoptera</taxon>
        <taxon>Thysanoptera</taxon>
        <taxon>Terebrantia</taxon>
        <taxon>Thripoidea</taxon>
        <taxon>Thripidae</taxon>
        <taxon>Frankliniella</taxon>
    </lineage>
</organism>
<gene>
    <name evidence="13" type="ORF">KUF71_018004</name>
</gene>
<dbReference type="Pfam" id="PF00005">
    <property type="entry name" value="ABC_tran"/>
    <property type="match status" value="2"/>
</dbReference>